<keyword evidence="2" id="KW-1185">Reference proteome</keyword>
<proteinExistence type="predicted"/>
<gene>
    <name evidence="1" type="ORF">GOODEAATRI_021555</name>
</gene>
<reference evidence="1 2" key="1">
    <citation type="submission" date="2021-06" db="EMBL/GenBank/DDBJ databases">
        <authorList>
            <person name="Palmer J.M."/>
        </authorList>
    </citation>
    <scope>NUCLEOTIDE SEQUENCE [LARGE SCALE GENOMIC DNA]</scope>
    <source>
        <strain evidence="1 2">GA_2019</strain>
        <tissue evidence="1">Muscle</tissue>
    </source>
</reference>
<dbReference type="Proteomes" id="UP001476798">
    <property type="component" value="Unassembled WGS sequence"/>
</dbReference>
<sequence>MWVSCVVKSYKMCLEMSSSDASQCSLPLLITADHHSALGSSGASVLWSVILTLSVVSCVSCDPSNVGEEAIFGKQTNKAALHCRTVPCKSTRSHIVTLKPQSSASL</sequence>
<dbReference type="EMBL" id="JAHRIO010092073">
    <property type="protein sequence ID" value="MEQ2189080.1"/>
    <property type="molecule type" value="Genomic_DNA"/>
</dbReference>
<organism evidence="1 2">
    <name type="scientific">Goodea atripinnis</name>
    <dbReference type="NCBI Taxonomy" id="208336"/>
    <lineage>
        <taxon>Eukaryota</taxon>
        <taxon>Metazoa</taxon>
        <taxon>Chordata</taxon>
        <taxon>Craniata</taxon>
        <taxon>Vertebrata</taxon>
        <taxon>Euteleostomi</taxon>
        <taxon>Actinopterygii</taxon>
        <taxon>Neopterygii</taxon>
        <taxon>Teleostei</taxon>
        <taxon>Neoteleostei</taxon>
        <taxon>Acanthomorphata</taxon>
        <taxon>Ovalentaria</taxon>
        <taxon>Atherinomorphae</taxon>
        <taxon>Cyprinodontiformes</taxon>
        <taxon>Goodeidae</taxon>
        <taxon>Goodea</taxon>
    </lineage>
</organism>
<protein>
    <recommendedName>
        <fullName evidence="3">Secreted protein</fullName>
    </recommendedName>
</protein>
<accession>A0ABV0PZW8</accession>
<name>A0ABV0PZW8_9TELE</name>
<evidence type="ECO:0000313" key="2">
    <source>
        <dbReference type="Proteomes" id="UP001476798"/>
    </source>
</evidence>
<evidence type="ECO:0008006" key="3">
    <source>
        <dbReference type="Google" id="ProtNLM"/>
    </source>
</evidence>
<comment type="caution">
    <text evidence="1">The sequence shown here is derived from an EMBL/GenBank/DDBJ whole genome shotgun (WGS) entry which is preliminary data.</text>
</comment>
<evidence type="ECO:0000313" key="1">
    <source>
        <dbReference type="EMBL" id="MEQ2189080.1"/>
    </source>
</evidence>